<evidence type="ECO:0000256" key="3">
    <source>
        <dbReference type="ARBA" id="ARBA00022475"/>
    </source>
</evidence>
<feature type="transmembrane region" description="Helical" evidence="8">
    <location>
        <begin position="1024"/>
        <end position="1043"/>
    </location>
</feature>
<dbReference type="Proteomes" id="UP000317730">
    <property type="component" value="Unassembled WGS sequence"/>
</dbReference>
<feature type="transmembrane region" description="Helical" evidence="8">
    <location>
        <begin position="360"/>
        <end position="381"/>
    </location>
</feature>
<dbReference type="PANTHER" id="PTHR32063">
    <property type="match status" value="1"/>
</dbReference>
<name>A0A4Y3TTI1_9PROT</name>
<feature type="transmembrane region" description="Helical" evidence="8">
    <location>
        <begin position="337"/>
        <end position="353"/>
    </location>
</feature>
<dbReference type="PRINTS" id="PR00702">
    <property type="entry name" value="ACRIFLAVINRP"/>
</dbReference>
<dbReference type="RefSeq" id="WP_141374716.1">
    <property type="nucleotide sequence ID" value="NZ_BAPL01000030.1"/>
</dbReference>
<dbReference type="EMBL" id="BJMV01000002">
    <property type="protein sequence ID" value="GEB84779.1"/>
    <property type="molecule type" value="Genomic_DNA"/>
</dbReference>
<dbReference type="OrthoDB" id="9806532at2"/>
<proteinExistence type="predicted"/>
<feature type="transmembrane region" description="Helical" evidence="8">
    <location>
        <begin position="459"/>
        <end position="479"/>
    </location>
</feature>
<evidence type="ECO:0000256" key="8">
    <source>
        <dbReference type="SAM" id="Phobius"/>
    </source>
</evidence>
<evidence type="ECO:0000256" key="7">
    <source>
        <dbReference type="ARBA" id="ARBA00023136"/>
    </source>
</evidence>
<reference evidence="9 10" key="1">
    <citation type="submission" date="2019-06" db="EMBL/GenBank/DDBJ databases">
        <title>Whole genome shotgun sequence of Acetobacter peroxydans NBRC 13755.</title>
        <authorList>
            <person name="Hosoyama A."/>
            <person name="Uohara A."/>
            <person name="Ohji S."/>
            <person name="Ichikawa N."/>
        </authorList>
    </citation>
    <scope>NUCLEOTIDE SEQUENCE [LARGE SCALE GENOMIC DNA]</scope>
    <source>
        <strain evidence="9 10">NBRC 13755</strain>
    </source>
</reference>
<keyword evidence="10" id="KW-1185">Reference proteome</keyword>
<comment type="subcellular location">
    <subcellularLocation>
        <location evidence="1">Cell inner membrane</location>
        <topology evidence="1">Multi-pass membrane protein</topology>
    </subcellularLocation>
</comment>
<dbReference type="FunFam" id="1.20.1640.10:FF:000001">
    <property type="entry name" value="Efflux pump membrane transporter"/>
    <property type="match status" value="1"/>
</dbReference>
<comment type="caution">
    <text evidence="9">The sequence shown here is derived from an EMBL/GenBank/DDBJ whole genome shotgun (WGS) entry which is preliminary data.</text>
</comment>
<dbReference type="AlphaFoldDB" id="A0A4Y3TTI1"/>
<dbReference type="Gene3D" id="3.30.70.1320">
    <property type="entry name" value="Multidrug efflux transporter AcrB pore domain like"/>
    <property type="match status" value="1"/>
</dbReference>
<evidence type="ECO:0000313" key="10">
    <source>
        <dbReference type="Proteomes" id="UP000317730"/>
    </source>
</evidence>
<dbReference type="InterPro" id="IPR001036">
    <property type="entry name" value="Acrflvin-R"/>
</dbReference>
<keyword evidence="4" id="KW-0997">Cell inner membrane</keyword>
<feature type="transmembrane region" description="Helical" evidence="8">
    <location>
        <begin position="952"/>
        <end position="971"/>
    </location>
</feature>
<dbReference type="InterPro" id="IPR027463">
    <property type="entry name" value="AcrB_DN_DC_subdom"/>
</dbReference>
<feature type="transmembrane region" description="Helical" evidence="8">
    <location>
        <begin position="1055"/>
        <end position="1081"/>
    </location>
</feature>
<gene>
    <name evidence="9" type="ORF">APE01nite_05760</name>
</gene>
<dbReference type="SUPFAM" id="SSF82693">
    <property type="entry name" value="Multidrug efflux transporter AcrB pore domain, PN1, PN2, PC1 and PC2 subdomains"/>
    <property type="match status" value="3"/>
</dbReference>
<dbReference type="SUPFAM" id="SSF82714">
    <property type="entry name" value="Multidrug efflux transporter AcrB TolC docking domain, DN and DC subdomains"/>
    <property type="match status" value="2"/>
</dbReference>
<evidence type="ECO:0000256" key="1">
    <source>
        <dbReference type="ARBA" id="ARBA00004429"/>
    </source>
</evidence>
<dbReference type="GO" id="GO:0005886">
    <property type="term" value="C:plasma membrane"/>
    <property type="evidence" value="ECO:0007669"/>
    <property type="project" value="UniProtKB-SubCell"/>
</dbReference>
<dbReference type="Gene3D" id="3.30.70.1430">
    <property type="entry name" value="Multidrug efflux transporter AcrB pore domain"/>
    <property type="match status" value="2"/>
</dbReference>
<keyword evidence="2" id="KW-0813">Transport</keyword>
<feature type="transmembrane region" description="Helical" evidence="8">
    <location>
        <begin position="927"/>
        <end position="945"/>
    </location>
</feature>
<accession>A0A4Y3TTI1</accession>
<keyword evidence="5 8" id="KW-0812">Transmembrane</keyword>
<dbReference type="Gene3D" id="3.30.2090.10">
    <property type="entry name" value="Multidrug efflux transporter AcrB TolC docking domain, DN and DC subdomains"/>
    <property type="match status" value="3"/>
</dbReference>
<feature type="transmembrane region" description="Helical" evidence="8">
    <location>
        <begin position="431"/>
        <end position="453"/>
    </location>
</feature>
<dbReference type="Pfam" id="PF00873">
    <property type="entry name" value="ACR_tran"/>
    <property type="match status" value="2"/>
</dbReference>
<dbReference type="PANTHER" id="PTHR32063:SF34">
    <property type="entry name" value="MULTIDRUG RESISTANCE PROTEIN MDTC"/>
    <property type="match status" value="1"/>
</dbReference>
<keyword evidence="7 8" id="KW-0472">Membrane</keyword>
<feature type="transmembrane region" description="Helical" evidence="8">
    <location>
        <begin position="541"/>
        <end position="561"/>
    </location>
</feature>
<dbReference type="GO" id="GO:0042910">
    <property type="term" value="F:xenobiotic transmembrane transporter activity"/>
    <property type="evidence" value="ECO:0007669"/>
    <property type="project" value="TreeGrafter"/>
</dbReference>
<feature type="transmembrane region" description="Helical" evidence="8">
    <location>
        <begin position="387"/>
        <end position="410"/>
    </location>
</feature>
<feature type="transmembrane region" description="Helical" evidence="8">
    <location>
        <begin position="977"/>
        <end position="1003"/>
    </location>
</feature>
<dbReference type="SUPFAM" id="SSF82866">
    <property type="entry name" value="Multidrug efflux transporter AcrB transmembrane domain"/>
    <property type="match status" value="2"/>
</dbReference>
<evidence type="ECO:0000256" key="5">
    <source>
        <dbReference type="ARBA" id="ARBA00022692"/>
    </source>
</evidence>
<sequence length="1107" mass="118575">MSFSRLFIMRPVGTTLMALAFVVAGLFAYRAMPIADLPNISVPVIYVIASQPGSSPQQLASAVTTPLERRLGQIAGLESIRSDTTDSSSFILLFFNSDRDINGAARDVEAALRAARTDMPTTLITPPQYYKADPSDSPIMVAALTSPNRAPDALRDLAETRLTPLLAGVKGVGWVELVGSDKSAIRVEMNPQLLYQYGIGFEDVRSALASANANTPKGFIDMAGQRLTLQTNDQARDPTQYHGLVIAYRNGRPVRLDSVARIHSGPQSDRKAGWLNASPAVLAIIRAQPGSNVIEVTDAIRARAAYLRQALPGDVKLTLVTDRSISIRGALKDTQETLLLSVVLVVLVVLAFLRSWRSTFIPAVTVPVSLAGSLAAMHLMGFSLDTLSLMALTIATGFVVDDAIVVVENIARHMEAGMERMEATLTGAREITFTILSITVSLVAVFLPLLLMGGVPGRIFFEFAMTLTIAVSVSFLLAISLTPMMCARLLTVPDAQPQPKDRDGNPFVWGAHRLADTTDWCLHHATKGYTRALDWTLRHPWWVALSLPLSLAATVGMIIVMPKTILPGEDIALVEGYLNADQSVSFAAMAAKAKRVVGIMMADPDIRDVIGFTGEDATNEATVFAVLKEKNQRTASPEAIATRLRTQVGQIAGLSASLSNPGDINGGGQRQHEGAYSFVFSSDQAQDIQTWVPRLVEALRHSQILRGITSHQSGSGMAIHVDIARDTAARYLVTPQLIGNALYDAYGQRTASSISTPFTTSYVIMEVEKSFRDNPEQLKGLWVSTSGGTASGAIASNTVRVRLTNSDASSSGSTSLSEQSFRNAVANRLAGGGAGASNGSAVSSLAETMVPLATVSRIVLRPSPLQVSHESGMVSGAISFDLAEGRSLNEAEAEIRATMRALHTPQRLQGNFSGQAGDLHKDLMNELLIMIAAVVTMYVTLGVLYESYSQPLTILSTLPSAAMGAVLMLWLCGQPFSLISMIAVILLIGIVKKNAILMIDFTLQTERSGTSPAQAIRAACLTRFRPILMTTMAAAFGAVPMILGHGYGAELRLPLGIAILGGLATSQLLTLFSTPAVYLIMHRAGDTGRVLSRSAWSLLRKPFKTQH</sequence>
<evidence type="ECO:0000313" key="9">
    <source>
        <dbReference type="EMBL" id="GEB84779.1"/>
    </source>
</evidence>
<evidence type="ECO:0000256" key="4">
    <source>
        <dbReference type="ARBA" id="ARBA00022519"/>
    </source>
</evidence>
<dbReference type="Gene3D" id="3.30.70.1440">
    <property type="entry name" value="Multidrug efflux transporter AcrB pore domain"/>
    <property type="match status" value="2"/>
</dbReference>
<protein>
    <submittedName>
        <fullName evidence="9">Transport system membrane protein</fullName>
    </submittedName>
</protein>
<organism evidence="9 10">
    <name type="scientific">Acetobacter peroxydans</name>
    <dbReference type="NCBI Taxonomy" id="104098"/>
    <lineage>
        <taxon>Bacteria</taxon>
        <taxon>Pseudomonadati</taxon>
        <taxon>Pseudomonadota</taxon>
        <taxon>Alphaproteobacteria</taxon>
        <taxon>Acetobacterales</taxon>
        <taxon>Acetobacteraceae</taxon>
        <taxon>Acetobacter</taxon>
    </lineage>
</organism>
<evidence type="ECO:0000256" key="6">
    <source>
        <dbReference type="ARBA" id="ARBA00022989"/>
    </source>
</evidence>
<keyword evidence="6 8" id="KW-1133">Transmembrane helix</keyword>
<evidence type="ECO:0000256" key="2">
    <source>
        <dbReference type="ARBA" id="ARBA00022448"/>
    </source>
</evidence>
<dbReference type="Gene3D" id="1.20.1640.10">
    <property type="entry name" value="Multidrug efflux transporter AcrB transmembrane domain"/>
    <property type="match status" value="3"/>
</dbReference>
<keyword evidence="3" id="KW-1003">Cell membrane</keyword>